<accession>A0A068WJ71</accession>
<proteinExistence type="predicted"/>
<dbReference type="EMBL" id="LK028579">
    <property type="protein sequence ID" value="CDS19770.1"/>
    <property type="molecule type" value="Genomic_DNA"/>
</dbReference>
<protein>
    <submittedName>
        <fullName evidence="3">Transposase</fullName>
    </submittedName>
</protein>
<gene>
    <name evidence="1" type="ORF">EgrG_000511000</name>
</gene>
<sequence>MELHLLFDGYGECVQAINVQRGSRTPAQSRACRLLT</sequence>
<dbReference type="WBParaSite" id="EgrG_000511000">
    <property type="protein sequence ID" value="EgrG_000511000"/>
    <property type="gene ID" value="EgrG_000511000"/>
</dbReference>
<name>A0A068WJ71_ECHGR</name>
<organism evidence="1">
    <name type="scientific">Echinococcus granulosus</name>
    <name type="common">Hydatid tapeworm</name>
    <dbReference type="NCBI Taxonomy" id="6210"/>
    <lineage>
        <taxon>Eukaryota</taxon>
        <taxon>Metazoa</taxon>
        <taxon>Spiralia</taxon>
        <taxon>Lophotrochozoa</taxon>
        <taxon>Platyhelminthes</taxon>
        <taxon>Cestoda</taxon>
        <taxon>Eucestoda</taxon>
        <taxon>Cyclophyllidea</taxon>
        <taxon>Taeniidae</taxon>
        <taxon>Echinococcus</taxon>
        <taxon>Echinococcus granulosus group</taxon>
    </lineage>
</organism>
<evidence type="ECO:0000313" key="1">
    <source>
        <dbReference type="EMBL" id="CDS19770.1"/>
    </source>
</evidence>
<dbReference type="AlphaFoldDB" id="A0A068WJ71"/>
<dbReference type="Proteomes" id="UP000492820">
    <property type="component" value="Unassembled WGS sequence"/>
</dbReference>
<reference evidence="1 2" key="1">
    <citation type="journal article" date="2013" name="Nature">
        <title>The genomes of four tapeworm species reveal adaptations to parasitism.</title>
        <authorList>
            <person name="Tsai I.J."/>
            <person name="Zarowiecki M."/>
            <person name="Holroyd N."/>
            <person name="Garciarrubio A."/>
            <person name="Sanchez-Flores A."/>
            <person name="Brooks K.L."/>
            <person name="Tracey A."/>
            <person name="Bobes R.J."/>
            <person name="Fragoso G."/>
            <person name="Sciutto E."/>
            <person name="Aslett M."/>
            <person name="Beasley H."/>
            <person name="Bennett H.M."/>
            <person name="Cai J."/>
            <person name="Camicia F."/>
            <person name="Clark R."/>
            <person name="Cucher M."/>
            <person name="De Silva N."/>
            <person name="Day T.A."/>
            <person name="Deplazes P."/>
            <person name="Estrada K."/>
            <person name="Fernandez C."/>
            <person name="Holland P.W."/>
            <person name="Hou J."/>
            <person name="Hu S."/>
            <person name="Huckvale T."/>
            <person name="Hung S.S."/>
            <person name="Kamenetzky L."/>
            <person name="Keane J.A."/>
            <person name="Kiss F."/>
            <person name="Koziol U."/>
            <person name="Lambert O."/>
            <person name="Liu K."/>
            <person name="Luo X."/>
            <person name="Luo Y."/>
            <person name="Macchiaroli N."/>
            <person name="Nichol S."/>
            <person name="Paps J."/>
            <person name="Parkinson J."/>
            <person name="Pouchkina-Stantcheva N."/>
            <person name="Riddiford N."/>
            <person name="Rosenzvit M."/>
            <person name="Salinas G."/>
            <person name="Wasmuth J.D."/>
            <person name="Zamanian M."/>
            <person name="Zheng Y."/>
            <person name="Cai X."/>
            <person name="Soberon X."/>
            <person name="Olson P.D."/>
            <person name="Laclette J.P."/>
            <person name="Brehm K."/>
            <person name="Berriman M."/>
            <person name="Garciarrubio A."/>
            <person name="Bobes R.J."/>
            <person name="Fragoso G."/>
            <person name="Sanchez-Flores A."/>
            <person name="Estrada K."/>
            <person name="Cevallos M.A."/>
            <person name="Morett E."/>
            <person name="Gonzalez V."/>
            <person name="Portillo T."/>
            <person name="Ochoa-Leyva A."/>
            <person name="Jose M.V."/>
            <person name="Sciutto E."/>
            <person name="Landa A."/>
            <person name="Jimenez L."/>
            <person name="Valdes V."/>
            <person name="Carrero J.C."/>
            <person name="Larralde C."/>
            <person name="Morales-Montor J."/>
            <person name="Limon-Lason J."/>
            <person name="Soberon X."/>
            <person name="Laclette J.P."/>
        </authorList>
    </citation>
    <scope>NUCLEOTIDE SEQUENCE [LARGE SCALE GENOMIC DNA]</scope>
</reference>
<reference evidence="1" key="2">
    <citation type="submission" date="2014-06" db="EMBL/GenBank/DDBJ databases">
        <authorList>
            <person name="Aslett M."/>
        </authorList>
    </citation>
    <scope>NUCLEOTIDE SEQUENCE</scope>
</reference>
<evidence type="ECO:0000313" key="3">
    <source>
        <dbReference type="WBParaSite" id="EgrG_000511000"/>
    </source>
</evidence>
<evidence type="ECO:0000313" key="2">
    <source>
        <dbReference type="Proteomes" id="UP000492820"/>
    </source>
</evidence>
<reference evidence="3" key="3">
    <citation type="submission" date="2020-10" db="UniProtKB">
        <authorList>
            <consortium name="WormBaseParasite"/>
        </authorList>
    </citation>
    <scope>IDENTIFICATION</scope>
</reference>